<proteinExistence type="predicted"/>
<evidence type="ECO:0000313" key="2">
    <source>
        <dbReference type="EMBL" id="WAQ83674.1"/>
    </source>
</evidence>
<reference evidence="2" key="1">
    <citation type="submission" date="2022-10" db="EMBL/GenBank/DDBJ databases">
        <title>Puccinia triticina Genome sequencing and assembly.</title>
        <authorList>
            <person name="Li C."/>
        </authorList>
    </citation>
    <scope>NUCLEOTIDE SEQUENCE</scope>
    <source>
        <strain evidence="2">Pt15</strain>
    </source>
</reference>
<dbReference type="RefSeq" id="XP_053019229.1">
    <property type="nucleotide sequence ID" value="XM_053167974.1"/>
</dbReference>
<protein>
    <submittedName>
        <fullName evidence="2">Uncharacterized protein</fullName>
    </submittedName>
</protein>
<dbReference type="Proteomes" id="UP001164743">
    <property type="component" value="Chromosome 4A"/>
</dbReference>
<accession>A0ABY7CF30</accession>
<dbReference type="EMBL" id="CP110424">
    <property type="protein sequence ID" value="WAQ83674.1"/>
    <property type="molecule type" value="Genomic_DNA"/>
</dbReference>
<keyword evidence="3" id="KW-1185">Reference proteome</keyword>
<sequence>MSKSLPSPRDTRHQDIIVEVDEDADNSYEFLEQEEAQGLAFETPNRKRKRLLHHSDLIHFRRPGLAAIDLAASKLVDLHPSQSQPKPKTKVMQKLGLSRGHHKRHPAEHAQSLTDVEDNEESPTKKIQVLQSEINRLRQELENEKTKSAQRNSICSARPKVYQTANATVE</sequence>
<dbReference type="GeneID" id="77808869"/>
<feature type="region of interest" description="Disordered" evidence="1">
    <location>
        <begin position="78"/>
        <end position="125"/>
    </location>
</feature>
<evidence type="ECO:0000256" key="1">
    <source>
        <dbReference type="SAM" id="MobiDB-lite"/>
    </source>
</evidence>
<organism evidence="2 3">
    <name type="scientific">Puccinia triticina</name>
    <dbReference type="NCBI Taxonomy" id="208348"/>
    <lineage>
        <taxon>Eukaryota</taxon>
        <taxon>Fungi</taxon>
        <taxon>Dikarya</taxon>
        <taxon>Basidiomycota</taxon>
        <taxon>Pucciniomycotina</taxon>
        <taxon>Pucciniomycetes</taxon>
        <taxon>Pucciniales</taxon>
        <taxon>Pucciniaceae</taxon>
        <taxon>Puccinia</taxon>
    </lineage>
</organism>
<evidence type="ECO:0000313" key="3">
    <source>
        <dbReference type="Proteomes" id="UP001164743"/>
    </source>
</evidence>
<gene>
    <name evidence="2" type="ORF">PtA15_4A122</name>
</gene>
<name>A0ABY7CF30_9BASI</name>